<evidence type="ECO:0000256" key="2">
    <source>
        <dbReference type="ARBA" id="ARBA00022679"/>
    </source>
</evidence>
<dbReference type="SUPFAM" id="SSF53448">
    <property type="entry name" value="Nucleotide-diphospho-sugar transferases"/>
    <property type="match status" value="1"/>
</dbReference>
<dbReference type="eggNOG" id="COG0463">
    <property type="taxonomic scope" value="Bacteria"/>
</dbReference>
<keyword evidence="1 4" id="KW-0328">Glycosyltransferase</keyword>
<dbReference type="Pfam" id="PF00535">
    <property type="entry name" value="Glycos_transf_2"/>
    <property type="match status" value="1"/>
</dbReference>
<dbReference type="Gene3D" id="3.90.550.10">
    <property type="entry name" value="Spore Coat Polysaccharide Biosynthesis Protein SpsA, Chain A"/>
    <property type="match status" value="1"/>
</dbReference>
<dbReference type="RefSeq" id="WP_003864877.1">
    <property type="nucleotide sequence ID" value="NZ_DS996842.1"/>
</dbReference>
<sequence>MRQISIIIPVYNASKYVSRCIESILNQSYKNIELIIINDGSTDNSLEICNKYKNSFSKIQIVSIENNGVSNARNIGIELCTSEYFMFIDADDWIEKNLLYDMSCYIHESDLIIAGFEILYPDMVYSYNIEKTETLSLNEFLDNFDYYYRSTIINSPCSKIYKKSILKDLRFNVNIRLGEDFDFNLKYLDMCKSVSVISGSSYIYDCTIAGTATKIYRTGSFEEILQVNLKGKEFCKRHNVREYNKSLDENLCLNGIHLLDVLANSTNTFDYKHRESLVLLENQVFRNACKSIENKYGPKTIISKYLCLFNNYLLLFLFFRIKKLT</sequence>
<dbReference type="OrthoDB" id="9807674at2"/>
<reference evidence="4 5" key="1">
    <citation type="submission" date="2008-11" db="EMBL/GenBank/DDBJ databases">
        <title>Draft genome sequence of Eubacterium biforme (DSM 3989).</title>
        <authorList>
            <person name="Sudarsanam P."/>
            <person name="Ley R."/>
            <person name="Guruge J."/>
            <person name="Turnbaugh P.J."/>
            <person name="Mahowald M."/>
            <person name="Liep D."/>
            <person name="Gordon J."/>
        </authorList>
    </citation>
    <scope>NUCLEOTIDE SEQUENCE [LARGE SCALE GENOMIC DNA]</scope>
    <source>
        <strain evidence="4 5">DSM 3989</strain>
    </source>
</reference>
<gene>
    <name evidence="4" type="ORF">EUBIFOR_01085</name>
</gene>
<dbReference type="EMBL" id="ABYT01000062">
    <property type="protein sequence ID" value="EEC90344.1"/>
    <property type="molecule type" value="Genomic_DNA"/>
</dbReference>
<dbReference type="STRING" id="518637.EUBIFOR_01085"/>
<feature type="domain" description="Glycosyltransferase 2-like" evidence="3">
    <location>
        <begin position="5"/>
        <end position="169"/>
    </location>
</feature>
<dbReference type="PANTHER" id="PTHR22916:SF51">
    <property type="entry name" value="GLYCOSYLTRANSFERASE EPSH-RELATED"/>
    <property type="match status" value="1"/>
</dbReference>
<comment type="caution">
    <text evidence="4">The sequence shown here is derived from an EMBL/GenBank/DDBJ whole genome shotgun (WGS) entry which is preliminary data.</text>
</comment>
<dbReference type="GO" id="GO:0016757">
    <property type="term" value="F:glycosyltransferase activity"/>
    <property type="evidence" value="ECO:0007669"/>
    <property type="project" value="UniProtKB-KW"/>
</dbReference>
<dbReference type="Proteomes" id="UP000004315">
    <property type="component" value="Unassembled WGS sequence"/>
</dbReference>
<keyword evidence="5" id="KW-1185">Reference proteome</keyword>
<evidence type="ECO:0000313" key="4">
    <source>
        <dbReference type="EMBL" id="EEC90344.1"/>
    </source>
</evidence>
<evidence type="ECO:0000256" key="1">
    <source>
        <dbReference type="ARBA" id="ARBA00022676"/>
    </source>
</evidence>
<organism evidence="4 5">
    <name type="scientific">Holdemanella biformis DSM 3989</name>
    <dbReference type="NCBI Taxonomy" id="518637"/>
    <lineage>
        <taxon>Bacteria</taxon>
        <taxon>Bacillati</taxon>
        <taxon>Bacillota</taxon>
        <taxon>Erysipelotrichia</taxon>
        <taxon>Erysipelotrichales</taxon>
        <taxon>Erysipelotrichaceae</taxon>
        <taxon>Holdemanella</taxon>
    </lineage>
</organism>
<evidence type="ECO:0000259" key="3">
    <source>
        <dbReference type="Pfam" id="PF00535"/>
    </source>
</evidence>
<dbReference type="PANTHER" id="PTHR22916">
    <property type="entry name" value="GLYCOSYLTRANSFERASE"/>
    <property type="match status" value="1"/>
</dbReference>
<evidence type="ECO:0000313" key="5">
    <source>
        <dbReference type="Proteomes" id="UP000004315"/>
    </source>
</evidence>
<accession>B7CA64</accession>
<protein>
    <submittedName>
        <fullName evidence="4">Glycosyltransferase, group 2 family protein</fullName>
        <ecNumber evidence="4">2.4.-.-</ecNumber>
    </submittedName>
</protein>
<dbReference type="HOGENOM" id="CLU_025996_25_1_9"/>
<dbReference type="InterPro" id="IPR029044">
    <property type="entry name" value="Nucleotide-diphossugar_trans"/>
</dbReference>
<name>B7CA64_9FIRM</name>
<dbReference type="InterPro" id="IPR001173">
    <property type="entry name" value="Glyco_trans_2-like"/>
</dbReference>
<proteinExistence type="predicted"/>
<dbReference type="AlphaFoldDB" id="B7CA64"/>
<keyword evidence="2 4" id="KW-0808">Transferase</keyword>
<dbReference type="EC" id="2.4.-.-" evidence="4"/>